<dbReference type="EMBL" id="CP039349">
    <property type="protein sequence ID" value="QCD92471.1"/>
    <property type="molecule type" value="Genomic_DNA"/>
</dbReference>
<evidence type="ECO:0000256" key="1">
    <source>
        <dbReference type="SAM" id="MobiDB-lite"/>
    </source>
</evidence>
<name>A0A4D6LVL7_VIGUN</name>
<dbReference type="Proteomes" id="UP000501690">
    <property type="component" value="Linkage Group LG5"/>
</dbReference>
<organism evidence="2 3">
    <name type="scientific">Vigna unguiculata</name>
    <name type="common">Cowpea</name>
    <dbReference type="NCBI Taxonomy" id="3917"/>
    <lineage>
        <taxon>Eukaryota</taxon>
        <taxon>Viridiplantae</taxon>
        <taxon>Streptophyta</taxon>
        <taxon>Embryophyta</taxon>
        <taxon>Tracheophyta</taxon>
        <taxon>Spermatophyta</taxon>
        <taxon>Magnoliopsida</taxon>
        <taxon>eudicotyledons</taxon>
        <taxon>Gunneridae</taxon>
        <taxon>Pentapetalae</taxon>
        <taxon>rosids</taxon>
        <taxon>fabids</taxon>
        <taxon>Fabales</taxon>
        <taxon>Fabaceae</taxon>
        <taxon>Papilionoideae</taxon>
        <taxon>50 kb inversion clade</taxon>
        <taxon>NPAAA clade</taxon>
        <taxon>indigoferoid/millettioid clade</taxon>
        <taxon>Phaseoleae</taxon>
        <taxon>Vigna</taxon>
    </lineage>
</organism>
<sequence length="129" mass="14209">MGMSKQDLVRRLKSICAPLLPRPTTVETSTRATEAMRVPSDDEETVSETGLKRRRRETVPRAAVEEIATLSHSRPEQTTSSIGALQLEGSSSGSQSFWDATYRHVSHSLAHNVFEGDLQCLLNQDPSSV</sequence>
<feature type="region of interest" description="Disordered" evidence="1">
    <location>
        <begin position="23"/>
        <end position="95"/>
    </location>
</feature>
<protein>
    <submittedName>
        <fullName evidence="2">Uncharacterized protein</fullName>
    </submittedName>
</protein>
<evidence type="ECO:0000313" key="3">
    <source>
        <dbReference type="Proteomes" id="UP000501690"/>
    </source>
</evidence>
<proteinExistence type="predicted"/>
<keyword evidence="3" id="KW-1185">Reference proteome</keyword>
<reference evidence="2 3" key="1">
    <citation type="submission" date="2019-04" db="EMBL/GenBank/DDBJ databases">
        <title>An improved genome assembly and genetic linkage map for asparagus bean, Vigna unguiculata ssp. sesquipedialis.</title>
        <authorList>
            <person name="Xia Q."/>
            <person name="Zhang R."/>
            <person name="Dong Y."/>
        </authorList>
    </citation>
    <scope>NUCLEOTIDE SEQUENCE [LARGE SCALE GENOMIC DNA]</scope>
    <source>
        <tissue evidence="2">Leaf</tissue>
    </source>
</reference>
<feature type="compositionally biased region" description="Low complexity" evidence="1">
    <location>
        <begin position="85"/>
        <end position="95"/>
    </location>
</feature>
<evidence type="ECO:0000313" key="2">
    <source>
        <dbReference type="EMBL" id="QCD92471.1"/>
    </source>
</evidence>
<gene>
    <name evidence="2" type="ORF">DEO72_LG5g535</name>
</gene>
<dbReference type="AlphaFoldDB" id="A0A4D6LVL7"/>
<feature type="compositionally biased region" description="Polar residues" evidence="1">
    <location>
        <begin position="70"/>
        <end position="83"/>
    </location>
</feature>
<accession>A0A4D6LVL7</accession>